<dbReference type="EMBL" id="BRLB01000008">
    <property type="protein sequence ID" value="GKX30332.1"/>
    <property type="molecule type" value="Genomic_DNA"/>
</dbReference>
<feature type="transmembrane region" description="Helical" evidence="6">
    <location>
        <begin position="148"/>
        <end position="165"/>
    </location>
</feature>
<feature type="transmembrane region" description="Helical" evidence="6">
    <location>
        <begin position="277"/>
        <end position="296"/>
    </location>
</feature>
<dbReference type="RefSeq" id="WP_281816426.1">
    <property type="nucleotide sequence ID" value="NZ_BRLB01000008.1"/>
</dbReference>
<keyword evidence="5 6" id="KW-0472">Membrane</keyword>
<keyword evidence="4 6" id="KW-1133">Transmembrane helix</keyword>
<protein>
    <submittedName>
        <fullName evidence="7">ABC transporter permease</fullName>
    </submittedName>
</protein>
<keyword evidence="3 6" id="KW-0812">Transmembrane</keyword>
<sequence length="307" mass="32437">MNSIGFILGTTLMYSTPLIYTSLGGVISEKSGVVNIGLEGMMTMGAFIGATVGYYSGIWWLGLICAGIGAGLLALLHAVASVTLGAEQVVSGIAINFLGPGLSLFLCRKFFDGKFMTKSISLENKIPKLFKGVFPEYSVLDNIFNQEVTVYLAFLLAIIMWFVLYKTRAGLRVRAIGEHPEAADTLGINVQKVRYICVITSGILSGFGGAAMSLAVASNFFPTLISGQGFIALAAMIFGKYKPQGALGACLIFGAAQALVVFLGGKNLAVPLDVLSMIPYILTLVILMGFIGKSVAPAADGEPYIKE</sequence>
<proteinExistence type="predicted"/>
<dbReference type="GO" id="GO:0022857">
    <property type="term" value="F:transmembrane transporter activity"/>
    <property type="evidence" value="ECO:0007669"/>
    <property type="project" value="InterPro"/>
</dbReference>
<dbReference type="Proteomes" id="UP001144256">
    <property type="component" value="Unassembled WGS sequence"/>
</dbReference>
<evidence type="ECO:0000256" key="5">
    <source>
        <dbReference type="ARBA" id="ARBA00023136"/>
    </source>
</evidence>
<evidence type="ECO:0000256" key="6">
    <source>
        <dbReference type="SAM" id="Phobius"/>
    </source>
</evidence>
<feature type="transmembrane region" description="Helical" evidence="6">
    <location>
        <begin position="33"/>
        <end position="52"/>
    </location>
</feature>
<feature type="transmembrane region" description="Helical" evidence="6">
    <location>
        <begin position="6"/>
        <end position="26"/>
    </location>
</feature>
<feature type="transmembrane region" description="Helical" evidence="6">
    <location>
        <begin position="89"/>
        <end position="111"/>
    </location>
</feature>
<evidence type="ECO:0000256" key="3">
    <source>
        <dbReference type="ARBA" id="ARBA00022692"/>
    </source>
</evidence>
<feature type="transmembrane region" description="Helical" evidence="6">
    <location>
        <begin position="246"/>
        <end position="265"/>
    </location>
</feature>
<dbReference type="PANTHER" id="PTHR43370:SF1">
    <property type="entry name" value="GUANOSINE ABC TRANSPORTER PERMEASE PROTEIN NUPQ"/>
    <property type="match status" value="1"/>
</dbReference>
<accession>A0A9W6DGA2</accession>
<keyword evidence="2" id="KW-1003">Cell membrane</keyword>
<evidence type="ECO:0000256" key="4">
    <source>
        <dbReference type="ARBA" id="ARBA00022989"/>
    </source>
</evidence>
<evidence type="ECO:0000313" key="7">
    <source>
        <dbReference type="EMBL" id="GKX30332.1"/>
    </source>
</evidence>
<evidence type="ECO:0000256" key="1">
    <source>
        <dbReference type="ARBA" id="ARBA00004651"/>
    </source>
</evidence>
<feature type="transmembrane region" description="Helical" evidence="6">
    <location>
        <begin position="58"/>
        <end position="82"/>
    </location>
</feature>
<keyword evidence="8" id="KW-1185">Reference proteome</keyword>
<dbReference type="CDD" id="cd06580">
    <property type="entry name" value="TM_PBP1_transp_TpRbsC_like"/>
    <property type="match status" value="1"/>
</dbReference>
<feature type="transmembrane region" description="Helical" evidence="6">
    <location>
        <begin position="195"/>
        <end position="214"/>
    </location>
</feature>
<feature type="transmembrane region" description="Helical" evidence="6">
    <location>
        <begin position="220"/>
        <end position="239"/>
    </location>
</feature>
<dbReference type="Pfam" id="PF02653">
    <property type="entry name" value="BPD_transp_2"/>
    <property type="match status" value="1"/>
</dbReference>
<organism evidence="7 8">
    <name type="scientific">Vallitalea longa</name>
    <dbReference type="NCBI Taxonomy" id="2936439"/>
    <lineage>
        <taxon>Bacteria</taxon>
        <taxon>Bacillati</taxon>
        <taxon>Bacillota</taxon>
        <taxon>Clostridia</taxon>
        <taxon>Lachnospirales</taxon>
        <taxon>Vallitaleaceae</taxon>
        <taxon>Vallitalea</taxon>
    </lineage>
</organism>
<dbReference type="AlphaFoldDB" id="A0A9W6DGA2"/>
<dbReference type="GO" id="GO:0005886">
    <property type="term" value="C:plasma membrane"/>
    <property type="evidence" value="ECO:0007669"/>
    <property type="project" value="UniProtKB-SubCell"/>
</dbReference>
<comment type="subcellular location">
    <subcellularLocation>
        <location evidence="1">Cell membrane</location>
        <topology evidence="1">Multi-pass membrane protein</topology>
    </subcellularLocation>
</comment>
<comment type="caution">
    <text evidence="7">The sequence shown here is derived from an EMBL/GenBank/DDBJ whole genome shotgun (WGS) entry which is preliminary data.</text>
</comment>
<name>A0A9W6DGA2_9FIRM</name>
<dbReference type="InterPro" id="IPR001851">
    <property type="entry name" value="ABC_transp_permease"/>
</dbReference>
<gene>
    <name evidence="7" type="ORF">SH1V18_28120</name>
</gene>
<evidence type="ECO:0000256" key="2">
    <source>
        <dbReference type="ARBA" id="ARBA00022475"/>
    </source>
</evidence>
<evidence type="ECO:0000313" key="8">
    <source>
        <dbReference type="Proteomes" id="UP001144256"/>
    </source>
</evidence>
<reference evidence="7" key="1">
    <citation type="submission" date="2022-06" db="EMBL/GenBank/DDBJ databases">
        <title>Vallitalea longa sp. nov., an anaerobic bacterium isolated from marine sediment.</title>
        <authorList>
            <person name="Hirano S."/>
            <person name="Terahara T."/>
            <person name="Mori K."/>
            <person name="Hamada M."/>
            <person name="Matsumoto R."/>
            <person name="Kobayashi T."/>
        </authorList>
    </citation>
    <scope>NUCLEOTIDE SEQUENCE</scope>
    <source>
        <strain evidence="7">SH18-1</strain>
    </source>
</reference>
<dbReference type="PANTHER" id="PTHR43370">
    <property type="entry name" value="SUGAR ABC TRANSPORTER INTEGRAL MEMBRANE PROTEIN-RELATED"/>
    <property type="match status" value="1"/>
</dbReference>